<sequence>MQPFRFAHLSDPHLPLEPDRPKGLEWLSKRTLSYQSWQRKRRHAHTPTMLAAIVGDIRAQGVDHWVVTGDIANISLAGEFQRGAVWLHGLGAGQDVSYVPGNHDAMVHVPFADGLGLWADYMTGDGQGGVAFPYLRQRGSVAFIGANSGVPTKPLLAQGALGREQMERLGDLLADAGRRGLFRVLMVHHPVADGVVSGRKGLTDRRELRDLLSRTGAEMLLHGHAHVANLSMIKGPKGPIPSLTVPSASAIGYRHDMPGRWHLVTVDTDGPDWRVQVEVRGVERRDGPVTALGGWTLRLPAAL</sequence>
<organism evidence="6 7">
    <name type="scientific">Niveispirillum cyanobacteriorum</name>
    <dbReference type="NCBI Taxonomy" id="1612173"/>
    <lineage>
        <taxon>Bacteria</taxon>
        <taxon>Pseudomonadati</taxon>
        <taxon>Pseudomonadota</taxon>
        <taxon>Alphaproteobacteria</taxon>
        <taxon>Rhodospirillales</taxon>
        <taxon>Azospirillaceae</taxon>
        <taxon>Niveispirillum</taxon>
    </lineage>
</organism>
<gene>
    <name evidence="6" type="ORF">C0V82_06275</name>
</gene>
<evidence type="ECO:0000313" key="6">
    <source>
        <dbReference type="EMBL" id="AUN29876.1"/>
    </source>
</evidence>
<evidence type="ECO:0000256" key="2">
    <source>
        <dbReference type="ARBA" id="ARBA00022801"/>
    </source>
</evidence>
<reference evidence="6 7" key="1">
    <citation type="submission" date="2017-12" db="EMBL/GenBank/DDBJ databases">
        <title>Genomes of bacteria within cyanobacterial aggregates.</title>
        <authorList>
            <person name="Cai H."/>
        </authorList>
    </citation>
    <scope>NUCLEOTIDE SEQUENCE [LARGE SCALE GENOMIC DNA]</scope>
    <source>
        <strain evidence="6 7">TH16</strain>
    </source>
</reference>
<keyword evidence="3" id="KW-0408">Iron</keyword>
<dbReference type="AlphaFoldDB" id="A0A2K9NBH6"/>
<accession>A0A2K9NBH6</accession>
<dbReference type="GO" id="GO:0046872">
    <property type="term" value="F:metal ion binding"/>
    <property type="evidence" value="ECO:0007669"/>
    <property type="project" value="UniProtKB-KW"/>
</dbReference>
<dbReference type="RefSeq" id="WP_102111592.1">
    <property type="nucleotide sequence ID" value="NZ_BMGN01000003.1"/>
</dbReference>
<dbReference type="KEGG" id="ncb:C0V82_06275"/>
<comment type="similarity">
    <text evidence="4">Belongs to the cyclic nucleotide phosphodiesterase class-III family.</text>
</comment>
<evidence type="ECO:0000256" key="3">
    <source>
        <dbReference type="ARBA" id="ARBA00023004"/>
    </source>
</evidence>
<dbReference type="InterPro" id="IPR029052">
    <property type="entry name" value="Metallo-depent_PP-like"/>
</dbReference>
<dbReference type="OrthoDB" id="9794568at2"/>
<protein>
    <recommendedName>
        <fullName evidence="5">Calcineurin-like phosphoesterase domain-containing protein</fullName>
    </recommendedName>
</protein>
<keyword evidence="2" id="KW-0378">Hydrolase</keyword>
<keyword evidence="7" id="KW-1185">Reference proteome</keyword>
<evidence type="ECO:0000313" key="7">
    <source>
        <dbReference type="Proteomes" id="UP000234752"/>
    </source>
</evidence>
<name>A0A2K9NBH6_9PROT</name>
<dbReference type="InterPro" id="IPR004843">
    <property type="entry name" value="Calcineurin-like_PHP"/>
</dbReference>
<evidence type="ECO:0000256" key="4">
    <source>
        <dbReference type="ARBA" id="ARBA00025742"/>
    </source>
</evidence>
<evidence type="ECO:0000256" key="1">
    <source>
        <dbReference type="ARBA" id="ARBA00022723"/>
    </source>
</evidence>
<dbReference type="PANTHER" id="PTHR42988:SF2">
    <property type="entry name" value="CYCLIC NUCLEOTIDE PHOSPHODIESTERASE CBUA0032-RELATED"/>
    <property type="match status" value="1"/>
</dbReference>
<dbReference type="Pfam" id="PF00149">
    <property type="entry name" value="Metallophos"/>
    <property type="match status" value="1"/>
</dbReference>
<evidence type="ECO:0000259" key="5">
    <source>
        <dbReference type="Pfam" id="PF00149"/>
    </source>
</evidence>
<dbReference type="PANTHER" id="PTHR42988">
    <property type="entry name" value="PHOSPHOHYDROLASE"/>
    <property type="match status" value="1"/>
</dbReference>
<keyword evidence="1" id="KW-0479">Metal-binding</keyword>
<feature type="domain" description="Calcineurin-like phosphoesterase" evidence="5">
    <location>
        <begin position="4"/>
        <end position="227"/>
    </location>
</feature>
<proteinExistence type="inferred from homology"/>
<dbReference type="GO" id="GO:0016787">
    <property type="term" value="F:hydrolase activity"/>
    <property type="evidence" value="ECO:0007669"/>
    <property type="project" value="UniProtKB-KW"/>
</dbReference>
<dbReference type="SUPFAM" id="SSF56300">
    <property type="entry name" value="Metallo-dependent phosphatases"/>
    <property type="match status" value="1"/>
</dbReference>
<dbReference type="EMBL" id="CP025611">
    <property type="protein sequence ID" value="AUN29876.1"/>
    <property type="molecule type" value="Genomic_DNA"/>
</dbReference>
<dbReference type="Proteomes" id="UP000234752">
    <property type="component" value="Chromosome eg_1"/>
</dbReference>
<dbReference type="Gene3D" id="3.60.21.10">
    <property type="match status" value="1"/>
</dbReference>
<dbReference type="InterPro" id="IPR050884">
    <property type="entry name" value="CNP_phosphodiesterase-III"/>
</dbReference>